<organism evidence="11 12">
    <name type="scientific">Roseimicrobium gellanilyticum</name>
    <dbReference type="NCBI Taxonomy" id="748857"/>
    <lineage>
        <taxon>Bacteria</taxon>
        <taxon>Pseudomonadati</taxon>
        <taxon>Verrucomicrobiota</taxon>
        <taxon>Verrucomicrobiia</taxon>
        <taxon>Verrucomicrobiales</taxon>
        <taxon>Verrucomicrobiaceae</taxon>
        <taxon>Roseimicrobium</taxon>
    </lineage>
</organism>
<evidence type="ECO:0000256" key="9">
    <source>
        <dbReference type="SAM" id="Phobius"/>
    </source>
</evidence>
<keyword evidence="7" id="KW-0067">ATP-binding</keyword>
<dbReference type="InterPro" id="IPR004358">
    <property type="entry name" value="Sig_transdc_His_kin-like_C"/>
</dbReference>
<dbReference type="Pfam" id="PF02518">
    <property type="entry name" value="HATPase_c"/>
    <property type="match status" value="1"/>
</dbReference>
<reference evidence="11 12" key="1">
    <citation type="submission" date="2018-06" db="EMBL/GenBank/DDBJ databases">
        <title>Genomic Encyclopedia of Type Strains, Phase IV (KMG-IV): sequencing the most valuable type-strain genomes for metagenomic binning, comparative biology and taxonomic classification.</title>
        <authorList>
            <person name="Goeker M."/>
        </authorList>
    </citation>
    <scope>NUCLEOTIDE SEQUENCE [LARGE SCALE GENOMIC DNA]</scope>
    <source>
        <strain evidence="11 12">DSM 25532</strain>
    </source>
</reference>
<evidence type="ECO:0000313" key="12">
    <source>
        <dbReference type="Proteomes" id="UP000253426"/>
    </source>
</evidence>
<dbReference type="PANTHER" id="PTHR43065">
    <property type="entry name" value="SENSOR HISTIDINE KINASE"/>
    <property type="match status" value="1"/>
</dbReference>
<dbReference type="PROSITE" id="PS50109">
    <property type="entry name" value="HIS_KIN"/>
    <property type="match status" value="1"/>
</dbReference>
<evidence type="ECO:0000256" key="4">
    <source>
        <dbReference type="ARBA" id="ARBA00022679"/>
    </source>
</evidence>
<dbReference type="RefSeq" id="WP_170157421.1">
    <property type="nucleotide sequence ID" value="NZ_QNRR01000012.1"/>
</dbReference>
<keyword evidence="12" id="KW-1185">Reference proteome</keyword>
<evidence type="ECO:0000256" key="1">
    <source>
        <dbReference type="ARBA" id="ARBA00000085"/>
    </source>
</evidence>
<dbReference type="CDD" id="cd00082">
    <property type="entry name" value="HisKA"/>
    <property type="match status" value="1"/>
</dbReference>
<dbReference type="EMBL" id="QNRR01000012">
    <property type="protein sequence ID" value="RBP38143.1"/>
    <property type="molecule type" value="Genomic_DNA"/>
</dbReference>
<dbReference type="InterPro" id="IPR003661">
    <property type="entry name" value="HisK_dim/P_dom"/>
</dbReference>
<keyword evidence="8" id="KW-0902">Two-component regulatory system</keyword>
<evidence type="ECO:0000313" key="11">
    <source>
        <dbReference type="EMBL" id="RBP38143.1"/>
    </source>
</evidence>
<protein>
    <recommendedName>
        <fullName evidence="2">histidine kinase</fullName>
        <ecNumber evidence="2">2.7.13.3</ecNumber>
    </recommendedName>
</protein>
<keyword evidence="6" id="KW-0418">Kinase</keyword>
<dbReference type="PANTHER" id="PTHR43065:SF10">
    <property type="entry name" value="PEROXIDE STRESS-ACTIVATED HISTIDINE KINASE MAK3"/>
    <property type="match status" value="1"/>
</dbReference>
<dbReference type="InterPro" id="IPR036890">
    <property type="entry name" value="HATPase_C_sf"/>
</dbReference>
<comment type="caution">
    <text evidence="11">The sequence shown here is derived from an EMBL/GenBank/DDBJ whole genome shotgun (WGS) entry which is preliminary data.</text>
</comment>
<dbReference type="InterPro" id="IPR005467">
    <property type="entry name" value="His_kinase_dom"/>
</dbReference>
<evidence type="ECO:0000259" key="10">
    <source>
        <dbReference type="PROSITE" id="PS50109"/>
    </source>
</evidence>
<accession>A0A366H9P0</accession>
<evidence type="ECO:0000256" key="3">
    <source>
        <dbReference type="ARBA" id="ARBA00022553"/>
    </source>
</evidence>
<proteinExistence type="predicted"/>
<dbReference type="GO" id="GO:0000155">
    <property type="term" value="F:phosphorelay sensor kinase activity"/>
    <property type="evidence" value="ECO:0007669"/>
    <property type="project" value="InterPro"/>
</dbReference>
<dbReference type="Proteomes" id="UP000253426">
    <property type="component" value="Unassembled WGS sequence"/>
</dbReference>
<dbReference type="SUPFAM" id="SSF47384">
    <property type="entry name" value="Homodimeric domain of signal transducing histidine kinase"/>
    <property type="match status" value="1"/>
</dbReference>
<dbReference type="SMART" id="SM00387">
    <property type="entry name" value="HATPase_c"/>
    <property type="match status" value="1"/>
</dbReference>
<evidence type="ECO:0000256" key="8">
    <source>
        <dbReference type="ARBA" id="ARBA00023012"/>
    </source>
</evidence>
<keyword evidence="3" id="KW-0597">Phosphoprotein</keyword>
<evidence type="ECO:0000256" key="5">
    <source>
        <dbReference type="ARBA" id="ARBA00022741"/>
    </source>
</evidence>
<sequence length="597" mass="64902">MLLCGIVSTSPAAAQPLKASSTAHRLPSSNGKESIEIVMNGEALPTLGLPSVSLPPVSQRFTVYMTPERPRRRRYQLEGVDSKWKESLCGMSITLRFLNAAGQPLQQDSEAIIGETQGWNGSLQTPVFVKRKMTATAPPGTSSCWLVISSAGPPETLGTLLIKGLKISRTSTGGLPEVVLRAPVGHDPRVKGPVFPAPTGFTADGKRPKMASLLTLAATLPDGQPEECFAIIDDDANGHAEWRTLADNALAVGEGDRLDLEWEEASSVSGGFMWFQDYRRPPPGTYQFRVHPIDLQGQPDGEETTLAIVILAPWWQQGWVWALAVAGAGALLFALSRYIAHQRLRNELTRMKEAALRKAENELTRMARATALGEFTASIAHEISQPLAGITTNASASLRWLSPDRCDIEEARAATQRIIGDADRMIQIVARIRALLAKEKLIRESSNINAVIEELLPLLSTDIRRRGVELQCCLSPDLPTVAIDRVQIQQVIMNLVINGLDAMNGISDRPRELRILTGRDAETLLVKVEDSGTGLDPETVGRLFERFFTTKPEGLGMGLAICQSIVVSHGGRLVAISNPTQGATFQFTLPIETRVIP</sequence>
<keyword evidence="9" id="KW-1133">Transmembrane helix</keyword>
<keyword evidence="9" id="KW-0812">Transmembrane</keyword>
<dbReference type="Gene3D" id="1.10.287.130">
    <property type="match status" value="1"/>
</dbReference>
<dbReference type="GO" id="GO:0005524">
    <property type="term" value="F:ATP binding"/>
    <property type="evidence" value="ECO:0007669"/>
    <property type="project" value="UniProtKB-KW"/>
</dbReference>
<dbReference type="Gene3D" id="2.60.40.10">
    <property type="entry name" value="Immunoglobulins"/>
    <property type="match status" value="1"/>
</dbReference>
<name>A0A366H9P0_9BACT</name>
<keyword evidence="5" id="KW-0547">Nucleotide-binding</keyword>
<dbReference type="InterPro" id="IPR036097">
    <property type="entry name" value="HisK_dim/P_sf"/>
</dbReference>
<keyword evidence="9" id="KW-0472">Membrane</keyword>
<evidence type="ECO:0000256" key="2">
    <source>
        <dbReference type="ARBA" id="ARBA00012438"/>
    </source>
</evidence>
<dbReference type="SUPFAM" id="SSF55874">
    <property type="entry name" value="ATPase domain of HSP90 chaperone/DNA topoisomerase II/histidine kinase"/>
    <property type="match status" value="1"/>
</dbReference>
<dbReference type="SMART" id="SM00388">
    <property type="entry name" value="HisKA"/>
    <property type="match status" value="1"/>
</dbReference>
<dbReference type="AlphaFoldDB" id="A0A366H9P0"/>
<gene>
    <name evidence="11" type="ORF">DES53_112141</name>
</gene>
<feature type="transmembrane region" description="Helical" evidence="9">
    <location>
        <begin position="319"/>
        <end position="340"/>
    </location>
</feature>
<keyword evidence="4" id="KW-0808">Transferase</keyword>
<dbReference type="InterPro" id="IPR003594">
    <property type="entry name" value="HATPase_dom"/>
</dbReference>
<feature type="domain" description="Histidine kinase" evidence="10">
    <location>
        <begin position="378"/>
        <end position="593"/>
    </location>
</feature>
<evidence type="ECO:0000256" key="6">
    <source>
        <dbReference type="ARBA" id="ARBA00022777"/>
    </source>
</evidence>
<dbReference type="InterPro" id="IPR013783">
    <property type="entry name" value="Ig-like_fold"/>
</dbReference>
<dbReference type="EC" id="2.7.13.3" evidence="2"/>
<dbReference type="Gene3D" id="3.30.565.10">
    <property type="entry name" value="Histidine kinase-like ATPase, C-terminal domain"/>
    <property type="match status" value="1"/>
</dbReference>
<comment type="catalytic activity">
    <reaction evidence="1">
        <text>ATP + protein L-histidine = ADP + protein N-phospho-L-histidine.</text>
        <dbReference type="EC" id="2.7.13.3"/>
    </reaction>
</comment>
<evidence type="ECO:0000256" key="7">
    <source>
        <dbReference type="ARBA" id="ARBA00022840"/>
    </source>
</evidence>
<dbReference type="PRINTS" id="PR00344">
    <property type="entry name" value="BCTRLSENSOR"/>
</dbReference>
<dbReference type="Pfam" id="PF00512">
    <property type="entry name" value="HisKA"/>
    <property type="match status" value="1"/>
</dbReference>